<evidence type="ECO:0000256" key="9">
    <source>
        <dbReference type="ARBA" id="ARBA00033099"/>
    </source>
</evidence>
<dbReference type="EC" id="2.7.11.1" evidence="2"/>
<dbReference type="Gene3D" id="1.10.510.10">
    <property type="entry name" value="Transferase(Phosphotransferase) domain 1"/>
    <property type="match status" value="1"/>
</dbReference>
<gene>
    <name evidence="15" type="ORF">D915_008603</name>
</gene>
<comment type="catalytic activity">
    <reaction evidence="10">
        <text>L-threonyl-[protein] + ATP = O-phospho-L-threonyl-[protein] + ADP + H(+)</text>
        <dbReference type="Rhea" id="RHEA:46608"/>
        <dbReference type="Rhea" id="RHEA-COMP:11060"/>
        <dbReference type="Rhea" id="RHEA-COMP:11605"/>
        <dbReference type="ChEBI" id="CHEBI:15378"/>
        <dbReference type="ChEBI" id="CHEBI:30013"/>
        <dbReference type="ChEBI" id="CHEBI:30616"/>
        <dbReference type="ChEBI" id="CHEBI:61977"/>
        <dbReference type="ChEBI" id="CHEBI:456216"/>
        <dbReference type="EC" id="2.7.11.1"/>
    </reaction>
</comment>
<dbReference type="SMART" id="SM00220">
    <property type="entry name" value="S_TKc"/>
    <property type="match status" value="1"/>
</dbReference>
<dbReference type="InterPro" id="IPR011009">
    <property type="entry name" value="Kinase-like_dom_sf"/>
</dbReference>
<dbReference type="Pfam" id="PF00069">
    <property type="entry name" value="Pkinase"/>
    <property type="match status" value="1"/>
</dbReference>
<dbReference type="PANTHER" id="PTHR24356">
    <property type="entry name" value="SERINE/THREONINE-PROTEIN KINASE"/>
    <property type="match status" value="1"/>
</dbReference>
<evidence type="ECO:0000313" key="16">
    <source>
        <dbReference type="Proteomes" id="UP000230066"/>
    </source>
</evidence>
<keyword evidence="4" id="KW-0723">Serine/threonine-protein kinase</keyword>
<comment type="catalytic activity">
    <reaction evidence="11">
        <text>L-seryl-[protein] + ATP = O-phospho-L-seryl-[protein] + ADP + H(+)</text>
        <dbReference type="Rhea" id="RHEA:17989"/>
        <dbReference type="Rhea" id="RHEA-COMP:9863"/>
        <dbReference type="Rhea" id="RHEA-COMP:11604"/>
        <dbReference type="ChEBI" id="CHEBI:15378"/>
        <dbReference type="ChEBI" id="CHEBI:29999"/>
        <dbReference type="ChEBI" id="CHEBI:30616"/>
        <dbReference type="ChEBI" id="CHEBI:83421"/>
        <dbReference type="ChEBI" id="CHEBI:456216"/>
        <dbReference type="EC" id="2.7.11.1"/>
    </reaction>
</comment>
<evidence type="ECO:0000256" key="10">
    <source>
        <dbReference type="ARBA" id="ARBA00047899"/>
    </source>
</evidence>
<feature type="domain" description="Protein kinase" evidence="13">
    <location>
        <begin position="94"/>
        <end position="510"/>
    </location>
</feature>
<keyword evidence="6" id="KW-0547">Nucleotide-binding</keyword>
<evidence type="ECO:0000256" key="6">
    <source>
        <dbReference type="ARBA" id="ARBA00022741"/>
    </source>
</evidence>
<evidence type="ECO:0000256" key="7">
    <source>
        <dbReference type="ARBA" id="ARBA00022777"/>
    </source>
</evidence>
<dbReference type="SUPFAM" id="SSF56112">
    <property type="entry name" value="Protein kinase-like (PK-like)"/>
    <property type="match status" value="1"/>
</dbReference>
<evidence type="ECO:0000256" key="8">
    <source>
        <dbReference type="ARBA" id="ARBA00022840"/>
    </source>
</evidence>
<evidence type="ECO:0000256" key="4">
    <source>
        <dbReference type="ARBA" id="ARBA00022527"/>
    </source>
</evidence>
<evidence type="ECO:0000256" key="12">
    <source>
        <dbReference type="SAM" id="MobiDB-lite"/>
    </source>
</evidence>
<organism evidence="15 16">
    <name type="scientific">Fasciola hepatica</name>
    <name type="common">Liver fluke</name>
    <dbReference type="NCBI Taxonomy" id="6192"/>
    <lineage>
        <taxon>Eukaryota</taxon>
        <taxon>Metazoa</taxon>
        <taxon>Spiralia</taxon>
        <taxon>Lophotrochozoa</taxon>
        <taxon>Platyhelminthes</taxon>
        <taxon>Trematoda</taxon>
        <taxon>Digenea</taxon>
        <taxon>Plagiorchiida</taxon>
        <taxon>Echinostomata</taxon>
        <taxon>Echinostomatoidea</taxon>
        <taxon>Fasciolidae</taxon>
        <taxon>Fasciola</taxon>
    </lineage>
</organism>
<feature type="domain" description="AGC-kinase C-terminal" evidence="14">
    <location>
        <begin position="513"/>
        <end position="561"/>
    </location>
</feature>
<evidence type="ECO:0000256" key="2">
    <source>
        <dbReference type="ARBA" id="ARBA00012513"/>
    </source>
</evidence>
<keyword evidence="5" id="KW-0808">Transferase</keyword>
<dbReference type="GO" id="GO:0004674">
    <property type="term" value="F:protein serine/threonine kinase activity"/>
    <property type="evidence" value="ECO:0007669"/>
    <property type="project" value="UniProtKB-KW"/>
</dbReference>
<evidence type="ECO:0000259" key="13">
    <source>
        <dbReference type="PROSITE" id="PS50011"/>
    </source>
</evidence>
<feature type="region of interest" description="Disordered" evidence="12">
    <location>
        <begin position="168"/>
        <end position="204"/>
    </location>
</feature>
<comment type="similarity">
    <text evidence="1">Belongs to the protein kinase superfamily. AGC Ser/Thr protein kinase family.</text>
</comment>
<dbReference type="GO" id="GO:0005524">
    <property type="term" value="F:ATP binding"/>
    <property type="evidence" value="ECO:0007669"/>
    <property type="project" value="UniProtKB-KW"/>
</dbReference>
<protein>
    <recommendedName>
        <fullName evidence="3">Serine/threonine-protein kinase greatwall</fullName>
        <ecNumber evidence="2">2.7.11.1</ecNumber>
    </recommendedName>
    <alternativeName>
        <fullName evidence="9">Microtubule-associated serine/threonine-protein kinase-like</fullName>
    </alternativeName>
</protein>
<sequence>MVDPPSKTSVSLSEVVHEQSLLTLTELFADADPKELELIRSFVLKRATLPPIPNSPESDNDQRMEWPKENFLFSVDEVNPDISNISTKPVWINPESLQTAESNDSSVIQTPLSVGSVLTTDSLTAISQSSVFVPARNDLQRFVSPLRHELDHLRIDKAQHGFGMPCNSTGNTMDRGSNANKTTDSVTVASGESNTETRRKTAPDLPLSSLEKMRLQEFYSPARFSLDNIHGYNLAEIDPSNPFIPDLTGSSVLEGTPLRTPLLLRRQTHPCHFPRAQFQTPVSGCASHAIRPRRDRTEPRRVPPLAFDSSLSATNTPLSIITESVLSVTADCPRRSCTVRFKSPHSFFGCDLGPCAPPSSPIVFSPQASDPVCPADSEPCASSPRRQSFRLMGTPDYLAPELLITSPLVEPRETAAVDWWALGIILFEMLTGSTPFGDDTPEAIFQNILHGDIPWPCPMTTDRLKSTADQQSEAGTEELSPDAVDLIKGLLSRSPVERMQVASHLRHCAFLSSFKDWDHLDQLEMPFVPCPDDSTDTSYFEVRNKMNDYHITFSGADLRVH</sequence>
<proteinExistence type="inferred from homology"/>
<comment type="caution">
    <text evidence="15">The sequence shown here is derived from an EMBL/GenBank/DDBJ whole genome shotgun (WGS) entry which is preliminary data.</text>
</comment>
<keyword evidence="8" id="KW-0067">ATP-binding</keyword>
<dbReference type="PROSITE" id="PS50011">
    <property type="entry name" value="PROTEIN_KINASE_DOM"/>
    <property type="match status" value="1"/>
</dbReference>
<reference evidence="15" key="1">
    <citation type="submission" date="2019-03" db="EMBL/GenBank/DDBJ databases">
        <title>Improved annotation for the trematode Fasciola hepatica.</title>
        <authorList>
            <person name="Choi Y.-J."/>
            <person name="Martin J."/>
            <person name="Mitreva M."/>
        </authorList>
    </citation>
    <scope>NUCLEOTIDE SEQUENCE [LARGE SCALE GENOMIC DNA]</scope>
</reference>
<dbReference type="PANTHER" id="PTHR24356:SF1">
    <property type="entry name" value="SERINE_THREONINE-PROTEIN KINASE GREATWALL"/>
    <property type="match status" value="1"/>
</dbReference>
<keyword evidence="16" id="KW-1185">Reference proteome</keyword>
<name>A0A4E0R285_FASHE</name>
<dbReference type="GO" id="GO:0005634">
    <property type="term" value="C:nucleus"/>
    <property type="evidence" value="ECO:0007669"/>
    <property type="project" value="TreeGrafter"/>
</dbReference>
<dbReference type="PROSITE" id="PS51285">
    <property type="entry name" value="AGC_KINASE_CTER"/>
    <property type="match status" value="1"/>
</dbReference>
<evidence type="ECO:0000313" key="15">
    <source>
        <dbReference type="EMBL" id="THD20464.1"/>
    </source>
</evidence>
<dbReference type="GO" id="GO:0035556">
    <property type="term" value="P:intracellular signal transduction"/>
    <property type="evidence" value="ECO:0007669"/>
    <property type="project" value="TreeGrafter"/>
</dbReference>
<dbReference type="AlphaFoldDB" id="A0A4E0R285"/>
<keyword evidence="7" id="KW-0418">Kinase</keyword>
<evidence type="ECO:0000256" key="11">
    <source>
        <dbReference type="ARBA" id="ARBA00048679"/>
    </source>
</evidence>
<feature type="region of interest" description="Disordered" evidence="12">
    <location>
        <begin position="285"/>
        <end position="308"/>
    </location>
</feature>
<dbReference type="InterPro" id="IPR000961">
    <property type="entry name" value="AGC-kinase_C"/>
</dbReference>
<evidence type="ECO:0000256" key="5">
    <source>
        <dbReference type="ARBA" id="ARBA00022679"/>
    </source>
</evidence>
<dbReference type="Gene3D" id="3.30.200.20">
    <property type="entry name" value="Phosphorylase Kinase, domain 1"/>
    <property type="match status" value="1"/>
</dbReference>
<dbReference type="InterPro" id="IPR000719">
    <property type="entry name" value="Prot_kinase_dom"/>
</dbReference>
<feature type="compositionally biased region" description="Polar residues" evidence="12">
    <location>
        <begin position="168"/>
        <end position="194"/>
    </location>
</feature>
<evidence type="ECO:0000256" key="1">
    <source>
        <dbReference type="ARBA" id="ARBA00009903"/>
    </source>
</evidence>
<evidence type="ECO:0000256" key="3">
    <source>
        <dbReference type="ARBA" id="ARBA00022148"/>
    </source>
</evidence>
<dbReference type="InterPro" id="IPR050236">
    <property type="entry name" value="Ser_Thr_kinase_AGC"/>
</dbReference>
<dbReference type="EMBL" id="JXXN02004594">
    <property type="protein sequence ID" value="THD20464.1"/>
    <property type="molecule type" value="Genomic_DNA"/>
</dbReference>
<evidence type="ECO:0000259" key="14">
    <source>
        <dbReference type="PROSITE" id="PS51285"/>
    </source>
</evidence>
<accession>A0A4E0R285</accession>
<dbReference type="Proteomes" id="UP000230066">
    <property type="component" value="Unassembled WGS sequence"/>
</dbReference>